<sequence>LLAGQVNVLGRTRRLFPREEDFEKATQVLTTYNTLPMYHSAGGVFCTSHLMFAMKTQLARPCRWGAVAPSARMIVRKKFSASNYAAELVTYRVHIAQYIGEILRYAVAATPTSKKLEGEGERSPKAVAWRVPVAFGNGLRSDVWQDVLSVLPIASVIEFYASTEGNVGMINIYDEPNAVGHLPVFPWPFHPLSPIFWSMFPM</sequence>
<keyword evidence="3" id="KW-0547">Nucleotide-binding</keyword>
<evidence type="ECO:0000256" key="3">
    <source>
        <dbReference type="ARBA" id="ARBA00022741"/>
    </source>
</evidence>
<feature type="non-terminal residue" evidence="5">
    <location>
        <position position="1"/>
    </location>
</feature>
<reference evidence="6" key="1">
    <citation type="submission" date="2015-09" db="EMBL/GenBank/DDBJ databases">
        <authorList>
            <consortium name="Pathogen Informatics"/>
        </authorList>
    </citation>
    <scope>NUCLEOTIDE SEQUENCE [LARGE SCALE GENOMIC DNA]</scope>
    <source>
        <strain evidence="6">Lake Konstanz</strain>
    </source>
</reference>
<dbReference type="GO" id="GO:0005324">
    <property type="term" value="F:long-chain fatty acid transmembrane transporter activity"/>
    <property type="evidence" value="ECO:0007669"/>
    <property type="project" value="TreeGrafter"/>
</dbReference>
<evidence type="ECO:0000256" key="2">
    <source>
        <dbReference type="ARBA" id="ARBA00022598"/>
    </source>
</evidence>
<dbReference type="AlphaFoldDB" id="A0A0S4JQ25"/>
<keyword evidence="6" id="KW-1185">Reference proteome</keyword>
<keyword evidence="2" id="KW-0436">Ligase</keyword>
<dbReference type="GO" id="GO:0044539">
    <property type="term" value="P:long-chain fatty acid import into cell"/>
    <property type="evidence" value="ECO:0007669"/>
    <property type="project" value="TreeGrafter"/>
</dbReference>
<dbReference type="VEuPathDB" id="TriTrypDB:BSAL_43935"/>
<dbReference type="OrthoDB" id="288590at2759"/>
<dbReference type="InterPro" id="IPR042099">
    <property type="entry name" value="ANL_N_sf"/>
</dbReference>
<dbReference type="PANTHER" id="PTHR43107:SF15">
    <property type="entry name" value="FATTY ACID TRANSPORT PROTEIN 3, ISOFORM A"/>
    <property type="match status" value="1"/>
</dbReference>
<organism evidence="5 6">
    <name type="scientific">Bodo saltans</name>
    <name type="common">Flagellated protozoan</name>
    <dbReference type="NCBI Taxonomy" id="75058"/>
    <lineage>
        <taxon>Eukaryota</taxon>
        <taxon>Discoba</taxon>
        <taxon>Euglenozoa</taxon>
        <taxon>Kinetoplastea</taxon>
        <taxon>Metakinetoplastina</taxon>
        <taxon>Eubodonida</taxon>
        <taxon>Bodonidae</taxon>
        <taxon>Bodo</taxon>
    </lineage>
</organism>
<dbReference type="PANTHER" id="PTHR43107">
    <property type="entry name" value="LONG-CHAIN FATTY ACID TRANSPORT PROTEIN"/>
    <property type="match status" value="1"/>
</dbReference>
<keyword evidence="4" id="KW-0067">ATP-binding</keyword>
<proteinExistence type="inferred from homology"/>
<name>A0A0S4JQ25_BODSA</name>
<evidence type="ECO:0000313" key="6">
    <source>
        <dbReference type="Proteomes" id="UP000051952"/>
    </source>
</evidence>
<dbReference type="Proteomes" id="UP000051952">
    <property type="component" value="Unassembled WGS sequence"/>
</dbReference>
<dbReference type="EMBL" id="CYKH01002176">
    <property type="protein sequence ID" value="CUG93640.1"/>
    <property type="molecule type" value="Genomic_DNA"/>
</dbReference>
<gene>
    <name evidence="5" type="ORF">BSAL_43935</name>
</gene>
<comment type="similarity">
    <text evidence="1">Belongs to the ATP-dependent AMP-binding enzyme family.</text>
</comment>
<accession>A0A0S4JQ25</accession>
<feature type="non-terminal residue" evidence="5">
    <location>
        <position position="202"/>
    </location>
</feature>
<dbReference type="GO" id="GO:0005524">
    <property type="term" value="F:ATP binding"/>
    <property type="evidence" value="ECO:0007669"/>
    <property type="project" value="UniProtKB-KW"/>
</dbReference>
<evidence type="ECO:0000256" key="1">
    <source>
        <dbReference type="ARBA" id="ARBA00006432"/>
    </source>
</evidence>
<evidence type="ECO:0000313" key="5">
    <source>
        <dbReference type="EMBL" id="CUG93640.1"/>
    </source>
</evidence>
<protein>
    <submittedName>
        <fullName evidence="5">Fatty acid transporter, putative</fullName>
    </submittedName>
</protein>
<dbReference type="Gene3D" id="3.40.50.12780">
    <property type="entry name" value="N-terminal domain of ligase-like"/>
    <property type="match status" value="1"/>
</dbReference>
<dbReference type="GO" id="GO:0005886">
    <property type="term" value="C:plasma membrane"/>
    <property type="evidence" value="ECO:0007669"/>
    <property type="project" value="TreeGrafter"/>
</dbReference>
<dbReference type="SUPFAM" id="SSF56801">
    <property type="entry name" value="Acetyl-CoA synthetase-like"/>
    <property type="match status" value="1"/>
</dbReference>
<evidence type="ECO:0000256" key="4">
    <source>
        <dbReference type="ARBA" id="ARBA00022840"/>
    </source>
</evidence>
<dbReference type="GO" id="GO:0004467">
    <property type="term" value="F:long-chain fatty acid-CoA ligase activity"/>
    <property type="evidence" value="ECO:0007669"/>
    <property type="project" value="TreeGrafter"/>
</dbReference>